<dbReference type="AlphaFoldDB" id="A0A6C0IXM5"/>
<evidence type="ECO:0000313" key="3">
    <source>
        <dbReference type="EMBL" id="QHT98094.1"/>
    </source>
</evidence>
<reference evidence="3" key="1">
    <citation type="journal article" date="2020" name="Nature">
        <title>Giant virus diversity and host interactions through global metagenomics.</title>
        <authorList>
            <person name="Schulz F."/>
            <person name="Roux S."/>
            <person name="Paez-Espino D."/>
            <person name="Jungbluth S."/>
            <person name="Walsh D.A."/>
            <person name="Denef V.J."/>
            <person name="McMahon K.D."/>
            <person name="Konstantinidis K.T."/>
            <person name="Eloe-Fadrosh E.A."/>
            <person name="Kyrpides N.C."/>
            <person name="Woyke T."/>
        </authorList>
    </citation>
    <scope>NUCLEOTIDE SEQUENCE</scope>
    <source>
        <strain evidence="3">GVMAG-M-3300025626-8</strain>
    </source>
</reference>
<organism evidence="3">
    <name type="scientific">viral metagenome</name>
    <dbReference type="NCBI Taxonomy" id="1070528"/>
    <lineage>
        <taxon>unclassified sequences</taxon>
        <taxon>metagenomes</taxon>
        <taxon>organismal metagenomes</taxon>
    </lineage>
</organism>
<evidence type="ECO:0000256" key="1">
    <source>
        <dbReference type="SAM" id="MobiDB-lite"/>
    </source>
</evidence>
<dbReference type="EMBL" id="MN740287">
    <property type="protein sequence ID" value="QHT98094.1"/>
    <property type="molecule type" value="Genomic_DNA"/>
</dbReference>
<dbReference type="InterPro" id="IPR055730">
    <property type="entry name" value="P11_C"/>
</dbReference>
<accession>A0A6C0IXM5</accession>
<feature type="domain" description="Minor capsid protein P11 C-terminal conserved region" evidence="2">
    <location>
        <begin position="78"/>
        <end position="141"/>
    </location>
</feature>
<name>A0A6C0IXM5_9ZZZZ</name>
<proteinExistence type="predicted"/>
<sequence length="177" mass="19327">MQSVGELVGAGLVAYMFYSLTNLGVKNSGVLDMGNEGGPQPVADPLDTEEDKIYADAEGVQSRNPEDVCQVKPPEMISTSLLPSENEAMDDSDFMTISPEKLQSINFLNAGWALGRDTTSNTMRNASYDLRSELPNPKILNLENNSFANTTVDFMPKRSFEPELPTGELATELDQSK</sequence>
<protein>
    <recommendedName>
        <fullName evidence="2">Minor capsid protein P11 C-terminal conserved region domain-containing protein</fullName>
    </recommendedName>
</protein>
<dbReference type="Pfam" id="PF23983">
    <property type="entry name" value="P11_C"/>
    <property type="match status" value="1"/>
</dbReference>
<feature type="region of interest" description="Disordered" evidence="1">
    <location>
        <begin position="158"/>
        <end position="177"/>
    </location>
</feature>
<evidence type="ECO:0000259" key="2">
    <source>
        <dbReference type="Pfam" id="PF23983"/>
    </source>
</evidence>